<dbReference type="SUPFAM" id="SSF48452">
    <property type="entry name" value="TPR-like"/>
    <property type="match status" value="1"/>
</dbReference>
<gene>
    <name evidence="3" type="ORF">NCTC10295_00630</name>
</gene>
<feature type="signal peptide" evidence="2">
    <location>
        <begin position="1"/>
        <end position="19"/>
    </location>
</feature>
<dbReference type="InterPro" id="IPR019734">
    <property type="entry name" value="TPR_rpt"/>
</dbReference>
<dbReference type="Pfam" id="PF13432">
    <property type="entry name" value="TPR_16"/>
    <property type="match status" value="2"/>
</dbReference>
<dbReference type="PROSITE" id="PS51257">
    <property type="entry name" value="PROKAR_LIPOPROTEIN"/>
    <property type="match status" value="1"/>
</dbReference>
<feature type="repeat" description="TPR" evidence="1">
    <location>
        <begin position="68"/>
        <end position="101"/>
    </location>
</feature>
<keyword evidence="4" id="KW-1185">Reference proteome</keyword>
<accession>A0A378UEV9</accession>
<dbReference type="PANTHER" id="PTHR12558:SF13">
    <property type="entry name" value="CELL DIVISION CYCLE PROTEIN 27 HOMOLOG"/>
    <property type="match status" value="1"/>
</dbReference>
<sequence>MAKSRWLALLPVCLIAACANPLGSEARARATQVSDIKTQLALEYMRTQNYRQATASIEEALAADSRNENAWLVRAEIYQFLKVGDKAQESFQKALAIQPDRAETNNNYGWFLCSMQNRPAEAIAYFDKALADPTYPTPYVAQLNKGICSAKSGQFALADAYFERALAADAGFYPVFKAWARVKMQQGRLNEALDYFRRYESAAGSLPAEDLLLGWQIYRAAGDILAADRCEAELESRFPYSEELQTLRQAAG</sequence>
<proteinExistence type="predicted"/>
<dbReference type="Gene3D" id="1.25.40.10">
    <property type="entry name" value="Tetratricopeptide repeat domain"/>
    <property type="match status" value="1"/>
</dbReference>
<dbReference type="EMBL" id="UGQS01000001">
    <property type="protein sequence ID" value="STZ75876.1"/>
    <property type="molecule type" value="Genomic_DNA"/>
</dbReference>
<organism evidence="3 4">
    <name type="scientific">Bergeriella denitrificans</name>
    <name type="common">Neisseria denitrificans</name>
    <dbReference type="NCBI Taxonomy" id="494"/>
    <lineage>
        <taxon>Bacteria</taxon>
        <taxon>Pseudomonadati</taxon>
        <taxon>Pseudomonadota</taxon>
        <taxon>Betaproteobacteria</taxon>
        <taxon>Neisseriales</taxon>
        <taxon>Neisseriaceae</taxon>
        <taxon>Bergeriella</taxon>
    </lineage>
</organism>
<dbReference type="AlphaFoldDB" id="A0A378UEV9"/>
<dbReference type="RefSeq" id="WP_066078822.1">
    <property type="nucleotide sequence ID" value="NZ_CP181246.1"/>
</dbReference>
<name>A0A378UEV9_BERDE</name>
<protein>
    <submittedName>
        <fullName evidence="3">Lipoprotein</fullName>
    </submittedName>
</protein>
<dbReference type="PANTHER" id="PTHR12558">
    <property type="entry name" value="CELL DIVISION CYCLE 16,23,27"/>
    <property type="match status" value="1"/>
</dbReference>
<dbReference type="NCBIfam" id="TIGR02521">
    <property type="entry name" value="type_IV_pilW"/>
    <property type="match status" value="1"/>
</dbReference>
<dbReference type="InterPro" id="IPR013360">
    <property type="entry name" value="Pilus_4_PilW"/>
</dbReference>
<dbReference type="InterPro" id="IPR011990">
    <property type="entry name" value="TPR-like_helical_dom_sf"/>
</dbReference>
<keyword evidence="2" id="KW-0732">Signal</keyword>
<feature type="chain" id="PRO_5016680932" evidence="2">
    <location>
        <begin position="20"/>
        <end position="252"/>
    </location>
</feature>
<evidence type="ECO:0000313" key="3">
    <source>
        <dbReference type="EMBL" id="STZ75876.1"/>
    </source>
</evidence>
<evidence type="ECO:0000256" key="1">
    <source>
        <dbReference type="PROSITE-ProRule" id="PRU00339"/>
    </source>
</evidence>
<evidence type="ECO:0000313" key="4">
    <source>
        <dbReference type="Proteomes" id="UP000254651"/>
    </source>
</evidence>
<dbReference type="PROSITE" id="PS50005">
    <property type="entry name" value="TPR"/>
    <property type="match status" value="1"/>
</dbReference>
<reference evidence="3 4" key="1">
    <citation type="submission" date="2018-06" db="EMBL/GenBank/DDBJ databases">
        <authorList>
            <consortium name="Pathogen Informatics"/>
            <person name="Doyle S."/>
        </authorList>
    </citation>
    <scope>NUCLEOTIDE SEQUENCE [LARGE SCALE GENOMIC DNA]</scope>
    <source>
        <strain evidence="3 4">NCTC10295</strain>
    </source>
</reference>
<keyword evidence="1" id="KW-0802">TPR repeat</keyword>
<dbReference type="Proteomes" id="UP000254651">
    <property type="component" value="Unassembled WGS sequence"/>
</dbReference>
<dbReference type="SMART" id="SM00028">
    <property type="entry name" value="TPR"/>
    <property type="match status" value="4"/>
</dbReference>
<evidence type="ECO:0000256" key="2">
    <source>
        <dbReference type="SAM" id="SignalP"/>
    </source>
</evidence>
<keyword evidence="3" id="KW-0449">Lipoprotein</keyword>